<dbReference type="Gene3D" id="3.40.50.150">
    <property type="entry name" value="Vaccinia Virus protein VP39"/>
    <property type="match status" value="1"/>
</dbReference>
<evidence type="ECO:0000313" key="2">
    <source>
        <dbReference type="EMBL" id="KIX11746.1"/>
    </source>
</evidence>
<reference evidence="2 3" key="1">
    <citation type="submission" date="2013-11" db="EMBL/GenBank/DDBJ databases">
        <title>Metagenomic analysis of a methanogenic consortium involved in long chain n-alkane degradation.</title>
        <authorList>
            <person name="Davidova I.A."/>
            <person name="Callaghan A.V."/>
            <person name="Wawrik B."/>
            <person name="Pruitt S."/>
            <person name="Marks C."/>
            <person name="Duncan K.E."/>
            <person name="Suflita J.M."/>
        </authorList>
    </citation>
    <scope>NUCLEOTIDE SEQUENCE [LARGE SCALE GENOMIC DNA]</scope>
    <source>
        <strain evidence="2 3">SPR</strain>
    </source>
</reference>
<feature type="domain" description="Methyltransferase" evidence="1">
    <location>
        <begin position="63"/>
        <end position="157"/>
    </location>
</feature>
<dbReference type="SUPFAM" id="SSF53335">
    <property type="entry name" value="S-adenosyl-L-methionine-dependent methyltransferases"/>
    <property type="match status" value="1"/>
</dbReference>
<dbReference type="EMBL" id="AZAC01000045">
    <property type="protein sequence ID" value="KIX11746.1"/>
    <property type="molecule type" value="Genomic_DNA"/>
</dbReference>
<comment type="caution">
    <text evidence="2">The sequence shown here is derived from an EMBL/GenBank/DDBJ whole genome shotgun (WGS) entry which is preliminary data.</text>
</comment>
<dbReference type="Pfam" id="PF13649">
    <property type="entry name" value="Methyltransf_25"/>
    <property type="match status" value="1"/>
</dbReference>
<evidence type="ECO:0000313" key="3">
    <source>
        <dbReference type="Proteomes" id="UP000032233"/>
    </source>
</evidence>
<dbReference type="InterPro" id="IPR041698">
    <property type="entry name" value="Methyltransf_25"/>
</dbReference>
<name>A0A0D2J7N9_9BACT</name>
<dbReference type="InterPro" id="IPR029063">
    <property type="entry name" value="SAM-dependent_MTases_sf"/>
</dbReference>
<protein>
    <recommendedName>
        <fullName evidence="1">Methyltransferase domain-containing protein</fullName>
    </recommendedName>
</protein>
<accession>A0A0D2J7N9</accession>
<dbReference type="CDD" id="cd02440">
    <property type="entry name" value="AdoMet_MTases"/>
    <property type="match status" value="1"/>
</dbReference>
<dbReference type="PANTHER" id="PTHR43591">
    <property type="entry name" value="METHYLTRANSFERASE"/>
    <property type="match status" value="1"/>
</dbReference>
<keyword evidence="3" id="KW-1185">Reference proteome</keyword>
<organism evidence="2 3">
    <name type="scientific">Dethiosulfatarculus sandiegensis</name>
    <dbReference type="NCBI Taxonomy" id="1429043"/>
    <lineage>
        <taxon>Bacteria</taxon>
        <taxon>Pseudomonadati</taxon>
        <taxon>Thermodesulfobacteriota</taxon>
        <taxon>Desulfarculia</taxon>
        <taxon>Desulfarculales</taxon>
        <taxon>Desulfarculaceae</taxon>
        <taxon>Dethiosulfatarculus</taxon>
    </lineage>
</organism>
<gene>
    <name evidence="2" type="ORF">X474_22455</name>
</gene>
<dbReference type="InParanoid" id="A0A0D2J7N9"/>
<evidence type="ECO:0000259" key="1">
    <source>
        <dbReference type="Pfam" id="PF13649"/>
    </source>
</evidence>
<dbReference type="Proteomes" id="UP000032233">
    <property type="component" value="Unassembled WGS sequence"/>
</dbReference>
<sequence length="279" mass="32098">MGNKTLQNVKTFWEDNPLFTGESKYEPGTKEFFYDHRRTVIDDCFAGRLDPRMMPPAENQDNVLDLGCGPGFWTVEFLRRGVAKKVTAGDLTQNAQDLTRQRLKLYGLEAEVTYANAERLPFPANKFSHVNCQGVIHHTPDTEACIAEIARVLRPGGTASLSVYYKNFILRNWAVFNKIATLLGSLGVALKGRNREDMLQTNTIDEIVRKYDGEDNPIGKCYSKSDFMEMLTDYFQVKEVYYHFFPARAFPFKLPRRLHKFLDSKLPFLIYVNLIKKDN</sequence>
<dbReference type="STRING" id="1429043.X474_22455"/>
<dbReference type="RefSeq" id="WP_052515448.1">
    <property type="nucleotide sequence ID" value="NZ_AZAC01000045.1"/>
</dbReference>
<dbReference type="GO" id="GO:0008168">
    <property type="term" value="F:methyltransferase activity"/>
    <property type="evidence" value="ECO:0007669"/>
    <property type="project" value="TreeGrafter"/>
</dbReference>
<dbReference type="AlphaFoldDB" id="A0A0D2J7N9"/>
<dbReference type="PANTHER" id="PTHR43591:SF24">
    <property type="entry name" value="2-METHOXY-6-POLYPRENYL-1,4-BENZOQUINOL METHYLASE, MITOCHONDRIAL"/>
    <property type="match status" value="1"/>
</dbReference>
<proteinExistence type="predicted"/>